<comment type="caution">
    <text evidence="2">The sequence shown here is derived from an EMBL/GenBank/DDBJ whole genome shotgun (WGS) entry which is preliminary data.</text>
</comment>
<proteinExistence type="predicted"/>
<evidence type="ECO:0000313" key="2">
    <source>
        <dbReference type="EMBL" id="KAJ4848584.1"/>
    </source>
</evidence>
<name>A0A9Q0GE80_9ROSI</name>
<organism evidence="2 3">
    <name type="scientific">Turnera subulata</name>
    <dbReference type="NCBI Taxonomy" id="218843"/>
    <lineage>
        <taxon>Eukaryota</taxon>
        <taxon>Viridiplantae</taxon>
        <taxon>Streptophyta</taxon>
        <taxon>Embryophyta</taxon>
        <taxon>Tracheophyta</taxon>
        <taxon>Spermatophyta</taxon>
        <taxon>Magnoliopsida</taxon>
        <taxon>eudicotyledons</taxon>
        <taxon>Gunneridae</taxon>
        <taxon>Pentapetalae</taxon>
        <taxon>rosids</taxon>
        <taxon>fabids</taxon>
        <taxon>Malpighiales</taxon>
        <taxon>Passifloraceae</taxon>
        <taxon>Turnera</taxon>
    </lineage>
</organism>
<protein>
    <submittedName>
        <fullName evidence="2">Uncharacterized protein</fullName>
    </submittedName>
</protein>
<evidence type="ECO:0000313" key="3">
    <source>
        <dbReference type="Proteomes" id="UP001141552"/>
    </source>
</evidence>
<dbReference type="OrthoDB" id="10258882at2759"/>
<accession>A0A9Q0GE80</accession>
<dbReference type="AlphaFoldDB" id="A0A9Q0GE80"/>
<feature type="region of interest" description="Disordered" evidence="1">
    <location>
        <begin position="1"/>
        <end position="27"/>
    </location>
</feature>
<evidence type="ECO:0000256" key="1">
    <source>
        <dbReference type="SAM" id="MobiDB-lite"/>
    </source>
</evidence>
<dbReference type="EMBL" id="JAKUCV010000869">
    <property type="protein sequence ID" value="KAJ4848584.1"/>
    <property type="molecule type" value="Genomic_DNA"/>
</dbReference>
<keyword evidence="3" id="KW-1185">Reference proteome</keyword>
<reference evidence="2" key="1">
    <citation type="submission" date="2022-02" db="EMBL/GenBank/DDBJ databases">
        <authorList>
            <person name="Henning P.M."/>
            <person name="McCubbin A.G."/>
            <person name="Shore J.S."/>
        </authorList>
    </citation>
    <scope>NUCLEOTIDE SEQUENCE</scope>
    <source>
        <strain evidence="2">F60SS</strain>
        <tissue evidence="2">Leaves</tissue>
    </source>
</reference>
<dbReference type="Proteomes" id="UP001141552">
    <property type="component" value="Unassembled WGS sequence"/>
</dbReference>
<sequence>MVGEELVVSSANPPWRHHTGPSDSLTCPKNRLPHSRIRFRPDDPGLVLSWCIITIHLHNLSKGNESVVVLYTGGDEKLQAGLGYDFEVSELSDLCNLDYVDHEVEESEEE</sequence>
<gene>
    <name evidence="2" type="ORF">Tsubulata_020249</name>
</gene>
<reference evidence="2" key="2">
    <citation type="journal article" date="2023" name="Plants (Basel)">
        <title>Annotation of the Turnera subulata (Passifloraceae) Draft Genome Reveals the S-Locus Evolved after the Divergence of Turneroideae from Passifloroideae in a Stepwise Manner.</title>
        <authorList>
            <person name="Henning P.M."/>
            <person name="Roalson E.H."/>
            <person name="Mir W."/>
            <person name="McCubbin A.G."/>
            <person name="Shore J.S."/>
        </authorList>
    </citation>
    <scope>NUCLEOTIDE SEQUENCE</scope>
    <source>
        <strain evidence="2">F60SS</strain>
    </source>
</reference>